<gene>
    <name evidence="4" type="ORF">FOQG_06614</name>
</gene>
<dbReference type="InterPro" id="IPR008948">
    <property type="entry name" value="L-Aspartase-like"/>
</dbReference>
<dbReference type="Gene3D" id="1.10.40.30">
    <property type="entry name" value="Fumarase/aspartase (C-terminal domain)"/>
    <property type="match status" value="1"/>
</dbReference>
<protein>
    <recommendedName>
        <fullName evidence="3">Adenylosuccinate lyase C-terminal domain-containing protein</fullName>
    </recommendedName>
</protein>
<feature type="domain" description="Adenylosuccinate lyase C-terminal" evidence="3">
    <location>
        <begin position="45"/>
        <end position="129"/>
    </location>
</feature>
<dbReference type="HOGENOM" id="CLU_1434501_0_0_1"/>
<evidence type="ECO:0000259" key="3">
    <source>
        <dbReference type="SMART" id="SM00998"/>
    </source>
</evidence>
<evidence type="ECO:0000313" key="4">
    <source>
        <dbReference type="EMBL" id="EXK91108.1"/>
    </source>
</evidence>
<evidence type="ECO:0000313" key="5">
    <source>
        <dbReference type="Proteomes" id="UP000030663"/>
    </source>
</evidence>
<dbReference type="AlphaFoldDB" id="X0CIK5"/>
<dbReference type="InterPro" id="IPR019468">
    <property type="entry name" value="AdenyloSucc_lyase_C"/>
</dbReference>
<dbReference type="SUPFAM" id="SSF48557">
    <property type="entry name" value="L-aspartase-like"/>
    <property type="match status" value="1"/>
</dbReference>
<keyword evidence="5" id="KW-1185">Reference proteome</keyword>
<proteinExistence type="predicted"/>
<dbReference type="PANTHER" id="PTHR43172">
    <property type="entry name" value="ADENYLOSUCCINATE LYASE"/>
    <property type="match status" value="1"/>
</dbReference>
<reference evidence="4 5" key="1">
    <citation type="submission" date="2011-11" db="EMBL/GenBank/DDBJ databases">
        <title>The Genome Sequence of Fusarium oxysporum PHW815.</title>
        <authorList>
            <consortium name="The Broad Institute Genome Sequencing Platform"/>
            <person name="Ma L.-J."/>
            <person name="Gale L.R."/>
            <person name="Schwartz D.C."/>
            <person name="Zhou S."/>
            <person name="Corby-Kistler H."/>
            <person name="Young S.K."/>
            <person name="Zeng Q."/>
            <person name="Gargeya S."/>
            <person name="Fitzgerald M."/>
            <person name="Haas B."/>
            <person name="Abouelleil A."/>
            <person name="Alvarado L."/>
            <person name="Arachchi H.M."/>
            <person name="Berlin A."/>
            <person name="Brown A."/>
            <person name="Chapman S.B."/>
            <person name="Chen Z."/>
            <person name="Dunbar C."/>
            <person name="Freedman E."/>
            <person name="Gearin G."/>
            <person name="Goldberg J."/>
            <person name="Griggs A."/>
            <person name="Gujja S."/>
            <person name="Heiman D."/>
            <person name="Howarth C."/>
            <person name="Larson L."/>
            <person name="Lui A."/>
            <person name="MacDonald P.J.P."/>
            <person name="Montmayeur A."/>
            <person name="Murphy C."/>
            <person name="Neiman D."/>
            <person name="Pearson M."/>
            <person name="Priest M."/>
            <person name="Roberts A."/>
            <person name="Saif S."/>
            <person name="Shea T."/>
            <person name="Shenoy N."/>
            <person name="Sisk P."/>
            <person name="Stolte C."/>
            <person name="Sykes S."/>
            <person name="Wortman J."/>
            <person name="Nusbaum C."/>
            <person name="Birren B."/>
        </authorList>
    </citation>
    <scope>NUCLEOTIDE SEQUENCE [LARGE SCALE GENOMIC DNA]</scope>
    <source>
        <strain evidence="4 5">54005</strain>
    </source>
</reference>
<keyword evidence="1" id="KW-0456">Lyase</keyword>
<feature type="transmembrane region" description="Helical" evidence="2">
    <location>
        <begin position="20"/>
        <end position="38"/>
    </location>
</feature>
<dbReference type="Proteomes" id="UP000030663">
    <property type="component" value="Unassembled WGS sequence"/>
</dbReference>
<keyword evidence="2" id="KW-0812">Transmembrane</keyword>
<name>X0CIK5_FUSOX</name>
<dbReference type="PANTHER" id="PTHR43172:SF1">
    <property type="entry name" value="ADENYLOSUCCINATE LYASE"/>
    <property type="match status" value="1"/>
</dbReference>
<keyword evidence="2" id="KW-0472">Membrane</keyword>
<dbReference type="GO" id="GO:0004018">
    <property type="term" value="F:N6-(1,2-dicarboxyethyl)AMP AMP-lyase (fumarate-forming) activity"/>
    <property type="evidence" value="ECO:0007669"/>
    <property type="project" value="TreeGrafter"/>
</dbReference>
<evidence type="ECO:0000256" key="2">
    <source>
        <dbReference type="SAM" id="Phobius"/>
    </source>
</evidence>
<organism evidence="4 5">
    <name type="scientific">Fusarium oxysporum f. sp. raphani 54005</name>
    <dbReference type="NCBI Taxonomy" id="1089458"/>
    <lineage>
        <taxon>Eukaryota</taxon>
        <taxon>Fungi</taxon>
        <taxon>Dikarya</taxon>
        <taxon>Ascomycota</taxon>
        <taxon>Pezizomycotina</taxon>
        <taxon>Sordariomycetes</taxon>
        <taxon>Hypocreomycetidae</taxon>
        <taxon>Hypocreales</taxon>
        <taxon>Nectriaceae</taxon>
        <taxon>Fusarium</taxon>
        <taxon>Fusarium oxysporum species complex</taxon>
    </lineage>
</organism>
<dbReference type="GO" id="GO:0070626">
    <property type="term" value="F:(S)-2-(5-amino-1-(5-phospho-D-ribosyl)imidazole-4-carboxamido) succinate lyase (fumarate-forming) activity"/>
    <property type="evidence" value="ECO:0007669"/>
    <property type="project" value="TreeGrafter"/>
</dbReference>
<keyword evidence="2" id="KW-1133">Transmembrane helix</keyword>
<dbReference type="GO" id="GO:0044208">
    <property type="term" value="P:'de novo' AMP biosynthetic process"/>
    <property type="evidence" value="ECO:0007669"/>
    <property type="project" value="TreeGrafter"/>
</dbReference>
<evidence type="ECO:0000256" key="1">
    <source>
        <dbReference type="ARBA" id="ARBA00023239"/>
    </source>
</evidence>
<sequence length="189" mass="21604">MTVLFELTCRRRPFSLMLSSTVWTMSLTGIVICPQVIATRVQEQLPFMCTESIVMKLVAKGVSRQVAHEQSAPYHVRVPVRVPLSSMTFLINRIKAEEFLRRSGLILIPSMLKPELYIGCRVEIVERYCGPEGTAEKKVQPYRSVFRSYQQRSSGNVSYEIPHYNINRHDEEAESQLTLIILTLLDSAL</sequence>
<dbReference type="EMBL" id="JH658373">
    <property type="protein sequence ID" value="EXK91108.1"/>
    <property type="molecule type" value="Genomic_DNA"/>
</dbReference>
<dbReference type="Gene3D" id="1.20.200.10">
    <property type="entry name" value="Fumarase/aspartase (Central domain)"/>
    <property type="match status" value="1"/>
</dbReference>
<dbReference type="GO" id="GO:0005829">
    <property type="term" value="C:cytosol"/>
    <property type="evidence" value="ECO:0007669"/>
    <property type="project" value="TreeGrafter"/>
</dbReference>
<dbReference type="SMART" id="SM00998">
    <property type="entry name" value="ADSL_C"/>
    <property type="match status" value="1"/>
</dbReference>
<accession>X0CIK5</accession>